<dbReference type="EMBL" id="CP071448">
    <property type="protein sequence ID" value="QSW90716.1"/>
    <property type="molecule type" value="Genomic_DNA"/>
</dbReference>
<proteinExistence type="predicted"/>
<reference evidence="1 2" key="1">
    <citation type="submission" date="2021-03" db="EMBL/GenBank/DDBJ databases">
        <title>Flavobacterium kribbensis sp. nov, an endophytic bacteria, isolated from soybean.</title>
        <authorList>
            <person name="Lee J."/>
            <person name="Seo J."/>
        </authorList>
    </citation>
    <scope>NUCLEOTIDE SEQUENCE [LARGE SCALE GENOMIC DNA]</scope>
    <source>
        <strain evidence="1 2">BB8</strain>
    </source>
</reference>
<evidence type="ECO:0000313" key="2">
    <source>
        <dbReference type="Proteomes" id="UP000663440"/>
    </source>
</evidence>
<accession>A0ABX7QK11</accession>
<gene>
    <name evidence="1" type="ORF">J0383_07870</name>
</gene>
<protein>
    <recommendedName>
        <fullName evidence="3">DUF669 domain-containing protein</fullName>
    </recommendedName>
</protein>
<evidence type="ECO:0008006" key="3">
    <source>
        <dbReference type="Google" id="ProtNLM"/>
    </source>
</evidence>
<dbReference type="RefSeq" id="WP_207297865.1">
    <property type="nucleotide sequence ID" value="NZ_CP071448.1"/>
</dbReference>
<sequence length="175" mass="19965">MKVPFINLYSVIDAEKQRFEDQGLDGNFYMDKYRGQPADPEQFEYFTLPAIFVDYTITGQGKDKPRLIQITLHLLVDEENDMSNVAPNYIAGMNSFVYCGVLQEILEGRKLVGNSVLKFVSEVPIDNPVADYHSMIFEFESYAKDLIANPVFQTGEFDKPNVTGMIKEQEKKEAV</sequence>
<keyword evidence="2" id="KW-1185">Reference proteome</keyword>
<name>A0ABX7QK11_9FLAO</name>
<evidence type="ECO:0000313" key="1">
    <source>
        <dbReference type="EMBL" id="QSW90716.1"/>
    </source>
</evidence>
<organism evidence="1 2">
    <name type="scientific">Flavobacterium endoglycinae</name>
    <dbReference type="NCBI Taxonomy" id="2816357"/>
    <lineage>
        <taxon>Bacteria</taxon>
        <taxon>Pseudomonadati</taxon>
        <taxon>Bacteroidota</taxon>
        <taxon>Flavobacteriia</taxon>
        <taxon>Flavobacteriales</taxon>
        <taxon>Flavobacteriaceae</taxon>
        <taxon>Flavobacterium</taxon>
    </lineage>
</organism>
<dbReference type="Proteomes" id="UP000663440">
    <property type="component" value="Chromosome"/>
</dbReference>